<proteinExistence type="predicted"/>
<gene>
    <name evidence="1" type="ORF">AEST_04060</name>
</gene>
<organism evidence="1 2">
    <name type="scientific">Alishewanella aestuarii B11</name>
    <dbReference type="NCBI Taxonomy" id="1197174"/>
    <lineage>
        <taxon>Bacteria</taxon>
        <taxon>Pseudomonadati</taxon>
        <taxon>Pseudomonadota</taxon>
        <taxon>Gammaproteobacteria</taxon>
        <taxon>Alteromonadales</taxon>
        <taxon>Alteromonadaceae</taxon>
        <taxon>Alishewanella</taxon>
    </lineage>
</organism>
<accession>J1YG01</accession>
<dbReference type="AlphaFoldDB" id="J1YG01"/>
<dbReference type="EMBL" id="ALAB01000002">
    <property type="protein sequence ID" value="EJI86860.1"/>
    <property type="molecule type" value="Genomic_DNA"/>
</dbReference>
<reference evidence="1 2" key="1">
    <citation type="journal article" date="2012" name="J. Bacteriol.">
        <title>Genome Sequence of Pectin-Degrading Alishewanella aestuarii Strain B11T, Isolated from Tidal Flat Sediment.</title>
        <authorList>
            <person name="Jung J."/>
            <person name="Choi S."/>
            <person name="Chun J."/>
            <person name="Park W."/>
        </authorList>
    </citation>
    <scope>NUCLEOTIDE SEQUENCE [LARGE SCALE GENOMIC DNA]</scope>
    <source>
        <strain evidence="1 2">B11</strain>
    </source>
</reference>
<sequence>MKKLSKVQLKQQAAVMAAVTSLEQQALAELSGVVQAWFSMEYEAFPGSLLVRLQFAEQAQLEAAQPQLLLWQKRLSALMLKKGFVLKDLRKHLVFTLSGPDD</sequence>
<keyword evidence="2" id="KW-1185">Reference proteome</keyword>
<comment type="caution">
    <text evidence="1">The sequence shown here is derived from an EMBL/GenBank/DDBJ whole genome shotgun (WGS) entry which is preliminary data.</text>
</comment>
<evidence type="ECO:0000313" key="2">
    <source>
        <dbReference type="Proteomes" id="UP000012043"/>
    </source>
</evidence>
<dbReference type="PATRIC" id="fig|1197174.4.peg.397"/>
<protein>
    <submittedName>
        <fullName evidence="1">Uncharacterized protein</fullName>
    </submittedName>
</protein>
<dbReference type="Proteomes" id="UP000012043">
    <property type="component" value="Unassembled WGS sequence"/>
</dbReference>
<dbReference type="RefSeq" id="WP_008606688.1">
    <property type="nucleotide sequence ID" value="NZ_ALAB01000002.1"/>
</dbReference>
<name>J1YG01_9ALTE</name>
<evidence type="ECO:0000313" key="1">
    <source>
        <dbReference type="EMBL" id="EJI86860.1"/>
    </source>
</evidence>